<dbReference type="EMBL" id="GBXM01086087">
    <property type="protein sequence ID" value="JAH22490.1"/>
    <property type="molecule type" value="Transcribed_RNA"/>
</dbReference>
<name>A0A0E9R1Y3_ANGAN</name>
<reference evidence="1" key="1">
    <citation type="submission" date="2014-11" db="EMBL/GenBank/DDBJ databases">
        <authorList>
            <person name="Amaro Gonzalez C."/>
        </authorList>
    </citation>
    <scope>NUCLEOTIDE SEQUENCE</scope>
</reference>
<dbReference type="AlphaFoldDB" id="A0A0E9R1Y3"/>
<evidence type="ECO:0000313" key="1">
    <source>
        <dbReference type="EMBL" id="JAH22490.1"/>
    </source>
</evidence>
<sequence>MATFSLAFALRLATYGF</sequence>
<proteinExistence type="predicted"/>
<accession>A0A0E9R1Y3</accession>
<protein>
    <submittedName>
        <fullName evidence="1">Uncharacterized protein</fullName>
    </submittedName>
</protein>
<reference evidence="1" key="2">
    <citation type="journal article" date="2015" name="Fish Shellfish Immunol.">
        <title>Early steps in the European eel (Anguilla anguilla)-Vibrio vulnificus interaction in the gills: Role of the RtxA13 toxin.</title>
        <authorList>
            <person name="Callol A."/>
            <person name="Pajuelo D."/>
            <person name="Ebbesson L."/>
            <person name="Teles M."/>
            <person name="MacKenzie S."/>
            <person name="Amaro C."/>
        </authorList>
    </citation>
    <scope>NUCLEOTIDE SEQUENCE</scope>
</reference>
<organism evidence="1">
    <name type="scientific">Anguilla anguilla</name>
    <name type="common">European freshwater eel</name>
    <name type="synonym">Muraena anguilla</name>
    <dbReference type="NCBI Taxonomy" id="7936"/>
    <lineage>
        <taxon>Eukaryota</taxon>
        <taxon>Metazoa</taxon>
        <taxon>Chordata</taxon>
        <taxon>Craniata</taxon>
        <taxon>Vertebrata</taxon>
        <taxon>Euteleostomi</taxon>
        <taxon>Actinopterygii</taxon>
        <taxon>Neopterygii</taxon>
        <taxon>Teleostei</taxon>
        <taxon>Anguilliformes</taxon>
        <taxon>Anguillidae</taxon>
        <taxon>Anguilla</taxon>
    </lineage>
</organism>